<proteinExistence type="predicted"/>
<protein>
    <submittedName>
        <fullName evidence="1">Uncharacterized protein</fullName>
    </submittedName>
</protein>
<organism evidence="1 2">
    <name type="scientific">Faecalicatena contorta</name>
    <dbReference type="NCBI Taxonomy" id="39482"/>
    <lineage>
        <taxon>Bacteria</taxon>
        <taxon>Bacillati</taxon>
        <taxon>Bacillota</taxon>
        <taxon>Clostridia</taxon>
        <taxon>Lachnospirales</taxon>
        <taxon>Lachnospiraceae</taxon>
        <taxon>Faecalicatena</taxon>
    </lineage>
</organism>
<sequence>MGTKNNNKLFFTCSLIEYIGRGMKRTRKEITDELGKEAIERIYEYADVFHCEPIETVAVEFIEEYGITQGDFDNEKECRYRVPDYWIMGEVYERLIEDSYSNEAITDWIWEVYHSWIDDHLSDYNTDFYYQPRDYIAACYRSGEILS</sequence>
<dbReference type="RefSeq" id="WP_055154387.1">
    <property type="nucleotide sequence ID" value="NZ_CYZU01000036.1"/>
</dbReference>
<dbReference type="EMBL" id="CYZU01000036">
    <property type="protein sequence ID" value="CUO81878.1"/>
    <property type="molecule type" value="Genomic_DNA"/>
</dbReference>
<gene>
    <name evidence="1" type="ORF">ERS852491_03405</name>
</gene>
<name>A0A174I903_9FIRM</name>
<evidence type="ECO:0000313" key="1">
    <source>
        <dbReference type="EMBL" id="CUO81878.1"/>
    </source>
</evidence>
<accession>A0A174I903</accession>
<dbReference type="Proteomes" id="UP000095544">
    <property type="component" value="Unassembled WGS sequence"/>
</dbReference>
<dbReference type="STRING" id="39482.ERS852491_03405"/>
<dbReference type="AlphaFoldDB" id="A0A174I903"/>
<dbReference type="OrthoDB" id="359789at2"/>
<reference evidence="1 2" key="1">
    <citation type="submission" date="2015-09" db="EMBL/GenBank/DDBJ databases">
        <authorList>
            <consortium name="Pathogen Informatics"/>
        </authorList>
    </citation>
    <scope>NUCLEOTIDE SEQUENCE [LARGE SCALE GENOMIC DNA]</scope>
    <source>
        <strain evidence="1 2">2789STDY5834876</strain>
    </source>
</reference>
<evidence type="ECO:0000313" key="2">
    <source>
        <dbReference type="Proteomes" id="UP000095544"/>
    </source>
</evidence>